<name>A0AC60VYK6_9ARCH</name>
<organism evidence="1 2">
    <name type="scientific">Candidatus Nitrosomaritimum aestuariumsis</name>
    <dbReference type="NCBI Taxonomy" id="3342354"/>
    <lineage>
        <taxon>Archaea</taxon>
        <taxon>Nitrososphaerota</taxon>
        <taxon>Nitrososphaeria</taxon>
        <taxon>Nitrosopumilales</taxon>
        <taxon>Nitrosopumilaceae</taxon>
        <taxon>Candidatus Nitrosomaritimum</taxon>
    </lineage>
</organism>
<proteinExistence type="predicted"/>
<reference evidence="1 2" key="1">
    <citation type="journal article" date="2020" name="Appl. Environ. Microbiol.">
        <title>Genomic Characteristics of a Novel Species of Ammonia-Oxidizing Archaea from the Jiulong River Estuary.</title>
        <authorList>
            <person name="Zou D."/>
            <person name="Wan R."/>
            <person name="Han L."/>
            <person name="Xu M.N."/>
            <person name="Liu Y."/>
            <person name="Liu H."/>
            <person name="Kao S.J."/>
            <person name="Li M."/>
        </authorList>
    </citation>
    <scope>NUCLEOTIDE SEQUENCE [LARGE SCALE GENOMIC DNA]</scope>
    <source>
        <strain evidence="1">W1bin1</strain>
    </source>
</reference>
<evidence type="ECO:0000313" key="2">
    <source>
        <dbReference type="Proteomes" id="UP000559653"/>
    </source>
</evidence>
<gene>
    <name evidence="1" type="ORF">H2B03_05130</name>
</gene>
<comment type="caution">
    <text evidence="1">The sequence shown here is derived from an EMBL/GenBank/DDBJ whole genome shotgun (WGS) entry which is preliminary data.</text>
</comment>
<dbReference type="EMBL" id="JACEMZ010000028">
    <property type="protein sequence ID" value="MBA4452538.1"/>
    <property type="molecule type" value="Genomic_DNA"/>
</dbReference>
<sequence>MDIQENIPIVVYDDQCYLCTKFAKIVNFLSRGNLTIIGHYSDQGLQIRNQILDDSALEMFWLIDEKVAFGGRAALLPLILAILRAKKKASNKIKFQDNCSQECKTVKSVFIRSASLLSNSKKIELK</sequence>
<evidence type="ECO:0000313" key="1">
    <source>
        <dbReference type="EMBL" id="MBA4452538.1"/>
    </source>
</evidence>
<dbReference type="Proteomes" id="UP000559653">
    <property type="component" value="Unassembled WGS sequence"/>
</dbReference>
<protein>
    <submittedName>
        <fullName evidence="1">Uncharacterized protein</fullName>
    </submittedName>
</protein>
<accession>A0AC60VYK6</accession>